<keyword evidence="3" id="KW-0812">Transmembrane</keyword>
<keyword evidence="1" id="KW-0732">Signal</keyword>
<evidence type="ECO:0000313" key="4">
    <source>
        <dbReference type="EMBL" id="KAJ6259753.1"/>
    </source>
</evidence>
<proteinExistence type="predicted"/>
<dbReference type="CDD" id="cd22191">
    <property type="entry name" value="DPBB_RlpA_EXP_N-like"/>
    <property type="match status" value="1"/>
</dbReference>
<feature type="region of interest" description="Disordered" evidence="2">
    <location>
        <begin position="1"/>
        <end position="48"/>
    </location>
</feature>
<evidence type="ECO:0000313" key="5">
    <source>
        <dbReference type="Proteomes" id="UP001221413"/>
    </source>
</evidence>
<dbReference type="AlphaFoldDB" id="A0AAD6IW52"/>
<feature type="transmembrane region" description="Helical" evidence="3">
    <location>
        <begin position="89"/>
        <end position="111"/>
    </location>
</feature>
<protein>
    <recommendedName>
        <fullName evidence="6">Riboflavin aldehyde-forming enzyme</fullName>
    </recommendedName>
</protein>
<dbReference type="SUPFAM" id="SSF50685">
    <property type="entry name" value="Barwin-like endoglucanases"/>
    <property type="match status" value="1"/>
</dbReference>
<keyword evidence="3" id="KW-1133">Transmembrane helix</keyword>
<dbReference type="InterPro" id="IPR051477">
    <property type="entry name" value="Expansin_CellWall"/>
</dbReference>
<gene>
    <name evidence="4" type="ORF">Dda_5393</name>
</gene>
<evidence type="ECO:0000256" key="3">
    <source>
        <dbReference type="SAM" id="Phobius"/>
    </source>
</evidence>
<dbReference type="InterPro" id="IPR036908">
    <property type="entry name" value="RlpA-like_sf"/>
</dbReference>
<evidence type="ECO:0000256" key="2">
    <source>
        <dbReference type="SAM" id="MobiDB-lite"/>
    </source>
</evidence>
<dbReference type="Proteomes" id="UP001221413">
    <property type="component" value="Unassembled WGS sequence"/>
</dbReference>
<dbReference type="PANTHER" id="PTHR31836">
    <property type="match status" value="1"/>
</dbReference>
<sequence length="250" mass="27121">MDKDIEALSDDASKPLPPPPSISDASSLPVYTRDENSPPEPSDQKKRKQWTITVTLPSREDIGTLRLRPVYEKETLSQPARIFGIRRRWFLTAVGLLALIILIIGLAAGLAGKKNKGTFLPLPNSGQSFHGDATYYDTGLGACGWDNPGTQKVVAVSHALWDAKSTSANPNNNPLCGLMIRATRYRANNEAFLIGQGGSDAPGGRNVSVDVKVVDRCVGCAPTDLDFSRSAFDELADQVMGRVLIDWAWL</sequence>
<comment type="caution">
    <text evidence="4">The sequence shown here is derived from an EMBL/GenBank/DDBJ whole genome shotgun (WGS) entry which is preliminary data.</text>
</comment>
<organism evidence="4 5">
    <name type="scientific">Drechslerella dactyloides</name>
    <name type="common">Nematode-trapping fungus</name>
    <name type="synonym">Arthrobotrys dactyloides</name>
    <dbReference type="NCBI Taxonomy" id="74499"/>
    <lineage>
        <taxon>Eukaryota</taxon>
        <taxon>Fungi</taxon>
        <taxon>Dikarya</taxon>
        <taxon>Ascomycota</taxon>
        <taxon>Pezizomycotina</taxon>
        <taxon>Orbiliomycetes</taxon>
        <taxon>Orbiliales</taxon>
        <taxon>Orbiliaceae</taxon>
        <taxon>Drechslerella</taxon>
    </lineage>
</organism>
<dbReference type="Gene3D" id="2.40.40.10">
    <property type="entry name" value="RlpA-like domain"/>
    <property type="match status" value="1"/>
</dbReference>
<evidence type="ECO:0000256" key="1">
    <source>
        <dbReference type="ARBA" id="ARBA00022729"/>
    </source>
</evidence>
<keyword evidence="5" id="KW-1185">Reference proteome</keyword>
<dbReference type="PANTHER" id="PTHR31836:SF28">
    <property type="entry name" value="SRCR DOMAIN-CONTAINING PROTEIN-RELATED"/>
    <property type="match status" value="1"/>
</dbReference>
<name>A0AAD6IW52_DREDA</name>
<reference evidence="4" key="1">
    <citation type="submission" date="2023-01" db="EMBL/GenBank/DDBJ databases">
        <title>The chitinases involved in constricting ring structure development in the nematode-trapping fungus Drechslerella dactyloides.</title>
        <authorList>
            <person name="Wang R."/>
            <person name="Zhang L."/>
            <person name="Tang P."/>
            <person name="Li S."/>
            <person name="Liang L."/>
        </authorList>
    </citation>
    <scope>NUCLEOTIDE SEQUENCE</scope>
    <source>
        <strain evidence="4">YMF1.00031</strain>
    </source>
</reference>
<accession>A0AAD6IW52</accession>
<evidence type="ECO:0008006" key="6">
    <source>
        <dbReference type="Google" id="ProtNLM"/>
    </source>
</evidence>
<dbReference type="EMBL" id="JAQGDS010000006">
    <property type="protein sequence ID" value="KAJ6259753.1"/>
    <property type="molecule type" value="Genomic_DNA"/>
</dbReference>
<keyword evidence="3" id="KW-0472">Membrane</keyword>